<comment type="similarity">
    <text evidence="2">Belongs to the BMP lipoprotein family.</text>
</comment>
<comment type="caution">
    <text evidence="8">The sequence shown here is derived from an EMBL/GenBank/DDBJ whole genome shotgun (WGS) entry which is preliminary data.</text>
</comment>
<dbReference type="PROSITE" id="PS51318">
    <property type="entry name" value="TAT"/>
    <property type="match status" value="1"/>
</dbReference>
<evidence type="ECO:0000313" key="8">
    <source>
        <dbReference type="EMBL" id="GAA0658504.1"/>
    </source>
</evidence>
<dbReference type="PANTHER" id="PTHR34296:SF2">
    <property type="entry name" value="ABC TRANSPORTER GUANOSINE-BINDING PROTEIN NUPN"/>
    <property type="match status" value="1"/>
</dbReference>
<evidence type="ECO:0000259" key="7">
    <source>
        <dbReference type="Pfam" id="PF02608"/>
    </source>
</evidence>
<dbReference type="InterPro" id="IPR003760">
    <property type="entry name" value="PnrA-like"/>
</dbReference>
<gene>
    <name evidence="8" type="ORF">GCM10009019_23590</name>
</gene>
<keyword evidence="4" id="KW-0732">Signal</keyword>
<evidence type="ECO:0000313" key="9">
    <source>
        <dbReference type="Proteomes" id="UP001500194"/>
    </source>
</evidence>
<dbReference type="PANTHER" id="PTHR34296">
    <property type="entry name" value="TRANSCRIPTIONAL ACTIVATOR PROTEIN MED"/>
    <property type="match status" value="1"/>
</dbReference>
<dbReference type="Pfam" id="PF02608">
    <property type="entry name" value="Bmp"/>
    <property type="match status" value="1"/>
</dbReference>
<feature type="domain" description="ABC transporter substrate-binding protein PnrA-like" evidence="7">
    <location>
        <begin position="66"/>
        <end position="344"/>
    </location>
</feature>
<proteinExistence type="inferred from homology"/>
<dbReference type="InterPro" id="IPR050957">
    <property type="entry name" value="BMP_lipoprotein"/>
</dbReference>
<dbReference type="GO" id="GO:0005886">
    <property type="term" value="C:plasma membrane"/>
    <property type="evidence" value="ECO:0007669"/>
    <property type="project" value="UniProtKB-SubCell"/>
</dbReference>
<keyword evidence="6" id="KW-0449">Lipoprotein</keyword>
<organism evidence="8 9">
    <name type="scientific">Salarchaeum japonicum</name>
    <dbReference type="NCBI Taxonomy" id="555573"/>
    <lineage>
        <taxon>Archaea</taxon>
        <taxon>Methanobacteriati</taxon>
        <taxon>Methanobacteriota</taxon>
        <taxon>Stenosarchaea group</taxon>
        <taxon>Halobacteria</taxon>
        <taxon>Halobacteriales</taxon>
        <taxon>Halobacteriaceae</taxon>
    </lineage>
</organism>
<dbReference type="Proteomes" id="UP001500194">
    <property type="component" value="Unassembled WGS sequence"/>
</dbReference>
<dbReference type="Gene3D" id="3.40.50.2300">
    <property type="match status" value="2"/>
</dbReference>
<reference evidence="8 9" key="1">
    <citation type="journal article" date="2019" name="Int. J. Syst. Evol. Microbiol.">
        <title>The Global Catalogue of Microorganisms (GCM) 10K type strain sequencing project: providing services to taxonomists for standard genome sequencing and annotation.</title>
        <authorList>
            <consortium name="The Broad Institute Genomics Platform"/>
            <consortium name="The Broad Institute Genome Sequencing Center for Infectious Disease"/>
            <person name="Wu L."/>
            <person name="Ma J."/>
        </authorList>
    </citation>
    <scope>NUCLEOTIDE SEQUENCE [LARGE SCALE GENOMIC DNA]</scope>
    <source>
        <strain evidence="8 9">JCM 16327</strain>
    </source>
</reference>
<evidence type="ECO:0000256" key="5">
    <source>
        <dbReference type="ARBA" id="ARBA00023136"/>
    </source>
</evidence>
<dbReference type="EMBL" id="BAAADU010000002">
    <property type="protein sequence ID" value="GAA0658504.1"/>
    <property type="molecule type" value="Genomic_DNA"/>
</dbReference>
<evidence type="ECO:0000256" key="2">
    <source>
        <dbReference type="ARBA" id="ARBA00008610"/>
    </source>
</evidence>
<keyword evidence="3" id="KW-1003">Cell membrane</keyword>
<protein>
    <submittedName>
        <fullName evidence="8">BMP family protein</fullName>
    </submittedName>
</protein>
<sequence length="376" mass="39742">MNKFRIRTTHLCEYTVFLYSIMVDTDERRRQFLKLSGALGAAGLTGLAGCSSGGGGDEAAANIGIVYATGGIGDGSFNDQAQTGIQRAADELDITYEESQTETNSDFQPTQRQYAQSGDFDLVACIGYAQADALSTNATEFPDQNWAIVDSVVDESNVASYGFREHEGSFLVGYMAGMLTTRDFSAGAGNTTADTNTVGFVGGTETPLIQKFQAGFEAGVHHHDDSIEVITSYVGSFNDPAAGQEQARSMYNNGADIVYHASGATGVGVFRAAQDMGKFAIGVDKDQSVTQESFANVILASMVKRVDTAVYTAVESVVNDNFQGGEQATFGLSDNGVEAVYGDQIGGQIPEDVKSSVADARDQIIAGDITVPSEPQ</sequence>
<evidence type="ECO:0000256" key="3">
    <source>
        <dbReference type="ARBA" id="ARBA00022475"/>
    </source>
</evidence>
<accession>A0AAV3T486</accession>
<dbReference type="CDD" id="cd06354">
    <property type="entry name" value="PBP1_PrnA-like"/>
    <property type="match status" value="1"/>
</dbReference>
<name>A0AAV3T486_9EURY</name>
<evidence type="ECO:0000256" key="1">
    <source>
        <dbReference type="ARBA" id="ARBA00004193"/>
    </source>
</evidence>
<evidence type="ECO:0000256" key="4">
    <source>
        <dbReference type="ARBA" id="ARBA00022729"/>
    </source>
</evidence>
<evidence type="ECO:0000256" key="6">
    <source>
        <dbReference type="ARBA" id="ARBA00023288"/>
    </source>
</evidence>
<dbReference type="SUPFAM" id="SSF53822">
    <property type="entry name" value="Periplasmic binding protein-like I"/>
    <property type="match status" value="1"/>
</dbReference>
<comment type="subcellular location">
    <subcellularLocation>
        <location evidence="1">Cell membrane</location>
        <topology evidence="1">Lipid-anchor</topology>
    </subcellularLocation>
</comment>
<dbReference type="InterPro" id="IPR028082">
    <property type="entry name" value="Peripla_BP_I"/>
</dbReference>
<keyword evidence="5" id="KW-0472">Membrane</keyword>
<keyword evidence="9" id="KW-1185">Reference proteome</keyword>
<dbReference type="InterPro" id="IPR006311">
    <property type="entry name" value="TAT_signal"/>
</dbReference>
<dbReference type="AlphaFoldDB" id="A0AAV3T486"/>